<accession>A0A4Y8ZRE6</accession>
<dbReference type="Pfam" id="PF00593">
    <property type="entry name" value="TonB_dep_Rec_b-barrel"/>
    <property type="match status" value="1"/>
</dbReference>
<dbReference type="NCBIfam" id="TIGR01782">
    <property type="entry name" value="TonB-Xanth-Caul"/>
    <property type="match status" value="1"/>
</dbReference>
<dbReference type="Proteomes" id="UP000298213">
    <property type="component" value="Unassembled WGS sequence"/>
</dbReference>
<feature type="compositionally biased region" description="Polar residues" evidence="5">
    <location>
        <begin position="34"/>
        <end position="43"/>
    </location>
</feature>
<dbReference type="InterPro" id="IPR000531">
    <property type="entry name" value="Beta-barrel_TonB"/>
</dbReference>
<proteinExistence type="inferred from homology"/>
<dbReference type="AlphaFoldDB" id="A0A4Y8ZRE6"/>
<evidence type="ECO:0000256" key="4">
    <source>
        <dbReference type="RuleBase" id="RU003357"/>
    </source>
</evidence>
<evidence type="ECO:0000313" key="9">
    <source>
        <dbReference type="Proteomes" id="UP000298213"/>
    </source>
</evidence>
<feature type="domain" description="TonB-dependent receptor plug" evidence="7">
    <location>
        <begin position="77"/>
        <end position="187"/>
    </location>
</feature>
<evidence type="ECO:0000256" key="2">
    <source>
        <dbReference type="ARBA" id="ARBA00023136"/>
    </source>
</evidence>
<keyword evidence="8" id="KW-0675">Receptor</keyword>
<dbReference type="PANTHER" id="PTHR40980">
    <property type="entry name" value="PLUG DOMAIN-CONTAINING PROTEIN"/>
    <property type="match status" value="1"/>
</dbReference>
<evidence type="ECO:0000259" key="6">
    <source>
        <dbReference type="Pfam" id="PF00593"/>
    </source>
</evidence>
<keyword evidence="2 4" id="KW-0472">Membrane</keyword>
<reference evidence="8 9" key="1">
    <citation type="submission" date="2019-03" db="EMBL/GenBank/DDBJ databases">
        <title>Genome sequence of Sphingomonas sp. 17J27-24.</title>
        <authorList>
            <person name="Kim M."/>
            <person name="Maeng S."/>
            <person name="Sathiyaraj S."/>
        </authorList>
    </citation>
    <scope>NUCLEOTIDE SEQUENCE [LARGE SCALE GENOMIC DNA]</scope>
    <source>
        <strain evidence="8 9">17J27-24</strain>
    </source>
</reference>
<evidence type="ECO:0000259" key="7">
    <source>
        <dbReference type="Pfam" id="PF07715"/>
    </source>
</evidence>
<sequence length="1045" mass="111152">MAGTAWPALAQAGADGQGQSGTVQNEGAGALTEDSATVTQTSPEDGASTPGAPAGEDIVVTGFRRSLQSSTNARRESVGFSDSIFAEDIGKFPDTNIAESFNRVPGVTISREVTGEGLNVAIRGLGTNFTRVLLNGAPVAVASTGRTDSQSTNREVDLDLLPTELFTQLTVNKSPLASMVEGGAAGTVNMRSARPFDTKGSRLTYSIQATKNSEADDWGGRGSVIASTTFGDFGILVGAAVVRNKVRTNGFETIGYTNPNLSAAQCGATTGCNATGGGNWTIPATVPSNAGNGLTPGATIDRAFLLASNPGLTIQQIDNAILPRLGRPSEVYGSRNRYNGIVALEWRPSDALHFYVDSMYGRKENDLQRVDMNWIGRNGAAIPLNMTVDRDDCSQGCVVTGGTFANAQFFLEYRPFIEDTSFWGVNPGLEWQMADEIKLDLQANYNRSRFHRESPSVLFQTVPNSGVTVDYANDGSVPVITTNVDLDDPANFGWNGGRVNIQDERRRTESKGIRGSLTFGDEAFNIRVGGAYDDIERRIQAFDNSQAWQNAVCGNNPNVFLPGPNSQPPCQGLNAPGAAPAGYPTYPGLGTGFSAGMSGPVVYGGSLVPNAAVPTYLRPGPSGFVTLDWEKFKQATSYDAFHDAAPETGQANTGANGGYVREETTGLFIEANGDTELGGNRLRYNVGMRYVRTSQTIGGRVSLPDPRNVDPANIPPGQTQIADGARYPNIVNFATTNNKYNNWLPSLTLAYNVADNAIARVALSRTMTRPDPNAMLPGVNFSNPSADIGSVGNPALDPYVSENIDLGFDYFTGGEGMIGVAAFRKKITGFTTTGTTTVPFSFLATYGITYDALTPTQQAAINARGGPAAATVVLNQQVNATGTLTVNGLEFSVVQPLDFLLGRYLGIDGFGVSGNLTIIDQKGSGAAPATALGVAEYTYNVTAYYEGHGVSARLSTTFNKGSQTSGTNQNGIPQAALFSDDYQQWDFSSSFNLEEILGTRHLPELTFDVINLFKADQRSYFQFPNAAFTFYNPGRTVMIGLRGRF</sequence>
<comment type="caution">
    <text evidence="8">The sequence shown here is derived from an EMBL/GenBank/DDBJ whole genome shotgun (WGS) entry which is preliminary data.</text>
</comment>
<dbReference type="Pfam" id="PF07715">
    <property type="entry name" value="Plug"/>
    <property type="match status" value="1"/>
</dbReference>
<dbReference type="Gene3D" id="2.170.130.10">
    <property type="entry name" value="TonB-dependent receptor, plug domain"/>
    <property type="match status" value="1"/>
</dbReference>
<dbReference type="EMBL" id="SPDV01000021">
    <property type="protein sequence ID" value="TFI58037.1"/>
    <property type="molecule type" value="Genomic_DNA"/>
</dbReference>
<protein>
    <submittedName>
        <fullName evidence="8">TonB-dependent receptor</fullName>
    </submittedName>
</protein>
<comment type="similarity">
    <text evidence="4">Belongs to the TonB-dependent receptor family.</text>
</comment>
<dbReference type="SUPFAM" id="SSF56935">
    <property type="entry name" value="Porins"/>
    <property type="match status" value="1"/>
</dbReference>
<evidence type="ECO:0000256" key="1">
    <source>
        <dbReference type="ARBA" id="ARBA00004442"/>
    </source>
</evidence>
<keyword evidence="4" id="KW-0798">TonB box</keyword>
<keyword evidence="9" id="KW-1185">Reference proteome</keyword>
<feature type="region of interest" description="Disordered" evidence="5">
    <location>
        <begin position="1"/>
        <end position="56"/>
    </location>
</feature>
<dbReference type="OrthoDB" id="5476657at2"/>
<feature type="domain" description="TonB-dependent receptor-like beta-barrel" evidence="6">
    <location>
        <begin position="476"/>
        <end position="1012"/>
    </location>
</feature>
<keyword evidence="3" id="KW-0998">Cell outer membrane</keyword>
<evidence type="ECO:0000313" key="8">
    <source>
        <dbReference type="EMBL" id="TFI58037.1"/>
    </source>
</evidence>
<organism evidence="8 9">
    <name type="scientific">Sphingomonas parva</name>
    <dbReference type="NCBI Taxonomy" id="2555898"/>
    <lineage>
        <taxon>Bacteria</taxon>
        <taxon>Pseudomonadati</taxon>
        <taxon>Pseudomonadota</taxon>
        <taxon>Alphaproteobacteria</taxon>
        <taxon>Sphingomonadales</taxon>
        <taxon>Sphingomonadaceae</taxon>
        <taxon>Sphingomonas</taxon>
    </lineage>
</organism>
<dbReference type="PANTHER" id="PTHR40980:SF3">
    <property type="entry name" value="TONB-DEPENDENT RECEPTOR-LIKE BETA-BARREL DOMAIN-CONTAINING PROTEIN"/>
    <property type="match status" value="1"/>
</dbReference>
<comment type="subcellular location">
    <subcellularLocation>
        <location evidence="1 4">Cell outer membrane</location>
    </subcellularLocation>
</comment>
<dbReference type="InterPro" id="IPR036942">
    <property type="entry name" value="Beta-barrel_TonB_sf"/>
</dbReference>
<dbReference type="Gene3D" id="2.40.170.20">
    <property type="entry name" value="TonB-dependent receptor, beta-barrel domain"/>
    <property type="match status" value="2"/>
</dbReference>
<dbReference type="InterPro" id="IPR012910">
    <property type="entry name" value="Plug_dom"/>
</dbReference>
<dbReference type="InterPro" id="IPR037066">
    <property type="entry name" value="Plug_dom_sf"/>
</dbReference>
<evidence type="ECO:0000256" key="5">
    <source>
        <dbReference type="SAM" id="MobiDB-lite"/>
    </source>
</evidence>
<name>A0A4Y8ZRE6_9SPHN</name>
<dbReference type="InterPro" id="IPR010104">
    <property type="entry name" value="TonB_rcpt_bac"/>
</dbReference>
<gene>
    <name evidence="8" type="ORF">E2493_12285</name>
</gene>
<dbReference type="GO" id="GO:0009279">
    <property type="term" value="C:cell outer membrane"/>
    <property type="evidence" value="ECO:0007669"/>
    <property type="project" value="UniProtKB-SubCell"/>
</dbReference>
<evidence type="ECO:0000256" key="3">
    <source>
        <dbReference type="ARBA" id="ARBA00023237"/>
    </source>
</evidence>